<dbReference type="InterPro" id="IPR038765">
    <property type="entry name" value="Papain-like_cys_pep_sf"/>
</dbReference>
<accession>A0A2P6VSC6</accession>
<keyword evidence="5" id="KW-0833">Ubl conjugation pathway</keyword>
<protein>
    <recommendedName>
        <fullName evidence="5">Ubiquitin carboxyl-terminal hydrolase</fullName>
        <ecNumber evidence="5">3.4.19.12</ecNumber>
    </recommendedName>
</protein>
<dbReference type="PANTHER" id="PTHR24006:SF733">
    <property type="entry name" value="RE52890P"/>
    <property type="match status" value="1"/>
</dbReference>
<dbReference type="CDD" id="cd02663">
    <property type="entry name" value="Peptidase_C19G"/>
    <property type="match status" value="1"/>
</dbReference>
<dbReference type="SUPFAM" id="SSF54001">
    <property type="entry name" value="Cysteine proteinases"/>
    <property type="match status" value="1"/>
</dbReference>
<keyword evidence="4 5" id="KW-0378">Hydrolase</keyword>
<comment type="function">
    <text evidence="5">Recognizes and hydrolyzes the peptide bond at the C-terminal Gly of ubiquitin. Involved in the processing of poly-ubiquitin precursors as well as that of ubiquitinated proteins.</text>
</comment>
<evidence type="ECO:0000259" key="7">
    <source>
        <dbReference type="PROSITE" id="PS50235"/>
    </source>
</evidence>
<dbReference type="EC" id="3.4.19.12" evidence="5"/>
<dbReference type="GO" id="GO:0005829">
    <property type="term" value="C:cytosol"/>
    <property type="evidence" value="ECO:0007669"/>
    <property type="project" value="TreeGrafter"/>
</dbReference>
<keyword evidence="3 5" id="KW-0645">Protease</keyword>
<evidence type="ECO:0000256" key="2">
    <source>
        <dbReference type="ARBA" id="ARBA00009085"/>
    </source>
</evidence>
<gene>
    <name evidence="8" type="primary">g22</name>
    <name evidence="8" type="ORF">C2E20_0022</name>
</gene>
<keyword evidence="5" id="KW-0788">Thiol protease</keyword>
<comment type="similarity">
    <text evidence="2 5">Belongs to the peptidase C19 family.</text>
</comment>
<dbReference type="OrthoDB" id="27652at2759"/>
<dbReference type="AlphaFoldDB" id="A0A2P6VSC6"/>
<dbReference type="GO" id="GO:0004843">
    <property type="term" value="F:cysteine-type deubiquitinase activity"/>
    <property type="evidence" value="ECO:0007669"/>
    <property type="project" value="UniProtKB-UniRule"/>
</dbReference>
<feature type="compositionally biased region" description="Gly residues" evidence="6">
    <location>
        <begin position="174"/>
        <end position="183"/>
    </location>
</feature>
<sequence length="914" mass="98633">MGASGSKPDKAVQELPDDEHYFGLENFGNTCYCNSVLQTLYFCRPFRERVLQYAAKLQAVAAASKQPPPENMLTCLADLFLQVSSQKKKCGFVSPRRFVSRVKAENALFSSYMHQDAHEFWIWLLNDIGEVLEKEERAAQAAARRASRDPSRASSRASSRATSPTKGRSPTKGAGAGTGAGAGAGRSPSLQLLSAAAAKAAAARNRPVRTWVHELFQGKLVNETRCLQCETVTCREEDFYDLSLEIDQNCSLTSCLRNFSSTETLEGEEKFFCDKCGRLQEAQKRMRLARLPPVLCLHLKRFKYIESIGRLKKLMHRVTFPWELKMINTTDDCPDADSSYELFAVVVHMGAHPNHGHYVALVRTPGGQWVCFDDEQVNAVTEAQVQSVFGHTQDWQPVREDQQGPHADHGYLLLYLRKEDAAAAAAVAAAVVKQQQQQQQQQQQHRAAASWEATERLASDADELWDACDAQEIKASEREAVLREAEALSQCLIKLDAVLTEHMRPWAANALPCDVLGVHDAMQAACIAITACARVAERLHTSRREHYVIASAATLLFDAGGHLLAAAQRFLQGGAVAADQATTQLRAAGFLLCHVLRPQPEAAAAFAASTGKPEALLPWLQTVTHVLAKHTGCPPGEAEGEAASNLPFIDYLRFVRHLLFEPAYSRHAAALAGPDRADQIAAFLLECCLPALLRRAQQEPEAAVAAGQPVSKALLALRDVFASSSLSAALLRLIAQPRGAAVVPCLASLARALPLHLPAVSSADLLLQSVQAEATVEKARLELRAVAVRHWHAWQAATSALLAAAAPRGCDSTPVEVAAVNARLLGLRSLLATAEICPMMVGRHFLEPCQLLLQASVPGGPPATLLVSVLSTSAGAAVRTKNARLAAAVAGSGMLRDGLEAALQAGEAGAEALP</sequence>
<dbReference type="PANTHER" id="PTHR24006">
    <property type="entry name" value="UBIQUITIN CARBOXYL-TERMINAL HYDROLASE"/>
    <property type="match status" value="1"/>
</dbReference>
<organism evidence="8 9">
    <name type="scientific">Micractinium conductrix</name>
    <dbReference type="NCBI Taxonomy" id="554055"/>
    <lineage>
        <taxon>Eukaryota</taxon>
        <taxon>Viridiplantae</taxon>
        <taxon>Chlorophyta</taxon>
        <taxon>core chlorophytes</taxon>
        <taxon>Trebouxiophyceae</taxon>
        <taxon>Chlorellales</taxon>
        <taxon>Chlorellaceae</taxon>
        <taxon>Chlorella clade</taxon>
        <taxon>Micractinium</taxon>
    </lineage>
</organism>
<evidence type="ECO:0000256" key="6">
    <source>
        <dbReference type="SAM" id="MobiDB-lite"/>
    </source>
</evidence>
<evidence type="ECO:0000256" key="5">
    <source>
        <dbReference type="RuleBase" id="RU366025"/>
    </source>
</evidence>
<dbReference type="Pfam" id="PF00443">
    <property type="entry name" value="UCH"/>
    <property type="match status" value="1"/>
</dbReference>
<evidence type="ECO:0000313" key="8">
    <source>
        <dbReference type="EMBL" id="PSC77008.1"/>
    </source>
</evidence>
<feature type="compositionally biased region" description="Low complexity" evidence="6">
    <location>
        <begin position="152"/>
        <end position="163"/>
    </location>
</feature>
<comment type="catalytic activity">
    <reaction evidence="1 5">
        <text>Thiol-dependent hydrolysis of ester, thioester, amide, peptide and isopeptide bonds formed by the C-terminal Gly of ubiquitin (a 76-residue protein attached to proteins as an intracellular targeting signal).</text>
        <dbReference type="EC" id="3.4.19.12"/>
    </reaction>
</comment>
<dbReference type="GO" id="GO:0006508">
    <property type="term" value="P:proteolysis"/>
    <property type="evidence" value="ECO:0007669"/>
    <property type="project" value="UniProtKB-KW"/>
</dbReference>
<dbReference type="InterPro" id="IPR028889">
    <property type="entry name" value="USP"/>
</dbReference>
<dbReference type="STRING" id="554055.A0A2P6VSC6"/>
<feature type="region of interest" description="Disordered" evidence="6">
    <location>
        <begin position="139"/>
        <end position="183"/>
    </location>
</feature>
<reference evidence="8 9" key="1">
    <citation type="journal article" date="2018" name="Plant J.">
        <title>Genome sequences of Chlorella sorokiniana UTEX 1602 and Micractinium conductrix SAG 241.80: implications to maltose excretion by a green alga.</title>
        <authorList>
            <person name="Arriola M.B."/>
            <person name="Velmurugan N."/>
            <person name="Zhang Y."/>
            <person name="Plunkett M.H."/>
            <person name="Hondzo H."/>
            <person name="Barney B.M."/>
        </authorList>
    </citation>
    <scope>NUCLEOTIDE SEQUENCE [LARGE SCALE GENOMIC DNA]</scope>
    <source>
        <strain evidence="8 9">SAG 241.80</strain>
    </source>
</reference>
<dbReference type="EMBL" id="LHPF02000001">
    <property type="protein sequence ID" value="PSC77008.1"/>
    <property type="molecule type" value="Genomic_DNA"/>
</dbReference>
<comment type="caution">
    <text evidence="8">The sequence shown here is derived from an EMBL/GenBank/DDBJ whole genome shotgun (WGS) entry which is preliminary data.</text>
</comment>
<dbReference type="PROSITE" id="PS50235">
    <property type="entry name" value="USP_3"/>
    <property type="match status" value="1"/>
</dbReference>
<name>A0A2P6VSC6_9CHLO</name>
<dbReference type="PROSITE" id="PS00972">
    <property type="entry name" value="USP_1"/>
    <property type="match status" value="1"/>
</dbReference>
<feature type="domain" description="USP" evidence="7">
    <location>
        <begin position="22"/>
        <end position="418"/>
    </location>
</feature>
<evidence type="ECO:0000313" key="9">
    <source>
        <dbReference type="Proteomes" id="UP000239649"/>
    </source>
</evidence>
<dbReference type="GO" id="GO:0005634">
    <property type="term" value="C:nucleus"/>
    <property type="evidence" value="ECO:0007669"/>
    <property type="project" value="TreeGrafter"/>
</dbReference>
<dbReference type="Gene3D" id="3.90.70.10">
    <property type="entry name" value="Cysteine proteinases"/>
    <property type="match status" value="1"/>
</dbReference>
<dbReference type="InterPro" id="IPR050164">
    <property type="entry name" value="Peptidase_C19"/>
</dbReference>
<proteinExistence type="inferred from homology"/>
<dbReference type="GO" id="GO:0016579">
    <property type="term" value="P:protein deubiquitination"/>
    <property type="evidence" value="ECO:0007669"/>
    <property type="project" value="InterPro"/>
</dbReference>
<evidence type="ECO:0000256" key="4">
    <source>
        <dbReference type="ARBA" id="ARBA00022801"/>
    </source>
</evidence>
<dbReference type="InterPro" id="IPR018200">
    <property type="entry name" value="USP_CS"/>
</dbReference>
<dbReference type="PROSITE" id="PS00973">
    <property type="entry name" value="USP_2"/>
    <property type="match status" value="1"/>
</dbReference>
<evidence type="ECO:0000256" key="1">
    <source>
        <dbReference type="ARBA" id="ARBA00000707"/>
    </source>
</evidence>
<evidence type="ECO:0000256" key="3">
    <source>
        <dbReference type="ARBA" id="ARBA00022670"/>
    </source>
</evidence>
<dbReference type="InterPro" id="IPR001394">
    <property type="entry name" value="Peptidase_C19_UCH"/>
</dbReference>
<keyword evidence="9" id="KW-1185">Reference proteome</keyword>
<dbReference type="Proteomes" id="UP000239649">
    <property type="component" value="Unassembled WGS sequence"/>
</dbReference>